<gene>
    <name evidence="2" type="ORF">FEM03_17115</name>
</gene>
<evidence type="ECO:0000313" key="2">
    <source>
        <dbReference type="EMBL" id="TLD69675.1"/>
    </source>
</evidence>
<keyword evidence="3" id="KW-1185">Reference proteome</keyword>
<keyword evidence="1" id="KW-0732">Signal</keyword>
<comment type="caution">
    <text evidence="2">The sequence shown here is derived from an EMBL/GenBank/DDBJ whole genome shotgun (WGS) entry which is preliminary data.</text>
</comment>
<organism evidence="2 3">
    <name type="scientific">Phragmitibacter flavus</name>
    <dbReference type="NCBI Taxonomy" id="2576071"/>
    <lineage>
        <taxon>Bacteria</taxon>
        <taxon>Pseudomonadati</taxon>
        <taxon>Verrucomicrobiota</taxon>
        <taxon>Verrucomicrobiia</taxon>
        <taxon>Verrucomicrobiales</taxon>
        <taxon>Verrucomicrobiaceae</taxon>
        <taxon>Phragmitibacter</taxon>
    </lineage>
</organism>
<sequence>MKYRCSIISVCLASALPFALAAQDLDLPLPVEGPMPMVQADGSLTPTLIIKPPISKPIIVPSTPEQRAQEVAILELERKLVEQQVRRQIAEAHQNGTTQKLKQLIVMNGPVDFSVSRAPKPPEHGAQKVALVGINDKDVAQSVESFFGAPMTPESEQAILETVKQQLATGKPGEKPMQVRVAGWWPAEGVMAVSVVSGS</sequence>
<protein>
    <submittedName>
        <fullName evidence="2">Uncharacterized protein</fullName>
    </submittedName>
</protein>
<name>A0A5R8KCL8_9BACT</name>
<dbReference type="EMBL" id="VAUV01000012">
    <property type="protein sequence ID" value="TLD69675.1"/>
    <property type="molecule type" value="Genomic_DNA"/>
</dbReference>
<dbReference type="OrthoDB" id="189881at2"/>
<reference evidence="2 3" key="1">
    <citation type="submission" date="2019-05" db="EMBL/GenBank/DDBJ databases">
        <title>Verrucobacter flavum gen. nov., sp. nov. a new member of the family Verrucomicrobiaceae.</title>
        <authorList>
            <person name="Szuroczki S."/>
            <person name="Abbaszade G."/>
            <person name="Szabo A."/>
            <person name="Felfoldi T."/>
            <person name="Schumann P."/>
            <person name="Boka K."/>
            <person name="Keki Z."/>
            <person name="Toumi M."/>
            <person name="Toth E."/>
        </authorList>
    </citation>
    <scope>NUCLEOTIDE SEQUENCE [LARGE SCALE GENOMIC DNA]</scope>
    <source>
        <strain evidence="2 3">MG-N-17</strain>
    </source>
</reference>
<dbReference type="RefSeq" id="WP_138087504.1">
    <property type="nucleotide sequence ID" value="NZ_VAUV01000012.1"/>
</dbReference>
<dbReference type="AlphaFoldDB" id="A0A5R8KCL8"/>
<proteinExistence type="predicted"/>
<evidence type="ECO:0000313" key="3">
    <source>
        <dbReference type="Proteomes" id="UP000306196"/>
    </source>
</evidence>
<accession>A0A5R8KCL8</accession>
<feature type="chain" id="PRO_5024433578" evidence="1">
    <location>
        <begin position="22"/>
        <end position="199"/>
    </location>
</feature>
<dbReference type="Proteomes" id="UP000306196">
    <property type="component" value="Unassembled WGS sequence"/>
</dbReference>
<feature type="signal peptide" evidence="1">
    <location>
        <begin position="1"/>
        <end position="21"/>
    </location>
</feature>
<evidence type="ECO:0000256" key="1">
    <source>
        <dbReference type="SAM" id="SignalP"/>
    </source>
</evidence>